<keyword evidence="5" id="KW-0732">Signal</keyword>
<dbReference type="Pfam" id="PF00112">
    <property type="entry name" value="Peptidase_C1"/>
    <property type="match status" value="1"/>
</dbReference>
<dbReference type="InterPro" id="IPR013201">
    <property type="entry name" value="Prot_inhib_I29"/>
</dbReference>
<evidence type="ECO:0000256" key="4">
    <source>
        <dbReference type="ARBA" id="ARBA00022807"/>
    </source>
</evidence>
<feature type="domain" description="Cathepsin propeptide inhibitor" evidence="7">
    <location>
        <begin position="35"/>
        <end position="93"/>
    </location>
</feature>
<dbReference type="InterPro" id="IPR039417">
    <property type="entry name" value="Peptidase_C1A_papain-like"/>
</dbReference>
<dbReference type="CDD" id="cd02248">
    <property type="entry name" value="Peptidase_C1A"/>
    <property type="match status" value="1"/>
</dbReference>
<accession>B5U9F3</accession>
<evidence type="ECO:0000256" key="2">
    <source>
        <dbReference type="ARBA" id="ARBA00022670"/>
    </source>
</evidence>
<evidence type="ECO:0000259" key="6">
    <source>
        <dbReference type="SMART" id="SM00645"/>
    </source>
</evidence>
<evidence type="ECO:0000256" key="1">
    <source>
        <dbReference type="ARBA" id="ARBA00008455"/>
    </source>
</evidence>
<dbReference type="InterPro" id="IPR038765">
    <property type="entry name" value="Papain-like_cys_pep_sf"/>
</dbReference>
<dbReference type="AlphaFoldDB" id="B5U9F3"/>
<keyword evidence="4" id="KW-0788">Thiol protease</keyword>
<reference evidence="8" key="1">
    <citation type="journal article" date="2008" name="Dev. Dyn.">
        <title>Toward understanding the morphogenesis of siliceous spicules in freshwater sponge: differential mRNA expression of spicule-type-specific silicatein genes in Ephydatia fluviatilis.</title>
        <authorList>
            <person name="Mohri K."/>
            <person name="Nakatsukasa M."/>
            <person name="Masuda Y."/>
            <person name="Agata K."/>
            <person name="Funayama N."/>
        </authorList>
    </citation>
    <scope>NUCLEOTIDE SEQUENCE</scope>
</reference>
<dbReference type="GO" id="GO:0008234">
    <property type="term" value="F:cysteine-type peptidase activity"/>
    <property type="evidence" value="ECO:0007669"/>
    <property type="project" value="UniProtKB-KW"/>
</dbReference>
<evidence type="ECO:0000259" key="7">
    <source>
        <dbReference type="SMART" id="SM00848"/>
    </source>
</evidence>
<dbReference type="PRINTS" id="PR00705">
    <property type="entry name" value="PAPAIN"/>
</dbReference>
<dbReference type="GO" id="GO:0006508">
    <property type="term" value="P:proteolysis"/>
    <property type="evidence" value="ECO:0007669"/>
    <property type="project" value="UniProtKB-KW"/>
</dbReference>
<dbReference type="SUPFAM" id="SSF54001">
    <property type="entry name" value="Cysteine proteinases"/>
    <property type="match status" value="1"/>
</dbReference>
<proteinExistence type="evidence at transcript level"/>
<sequence>MSSLFLPTPLKIWAALLLMAAVMLTEVIGGLQTEWESWKTEHLRRYLDKGEDQQKFSIWKANMDYIEKHNKDAEKHGFVLKMNKFGDMTRNEFFSDYQCVQSIGPEWKDVHSMKSAYGSRASQYKAVNLSLPESIDWRDAGIVTGVKDQLRCGASYAFSTVGALEGMNALGKGSLVKLSEQNVVDCSGPYGNHGCTCGSVINTYLYIIDNGGIDTASSYPYKSKQYYCKFSTSNVGAKATGFVLISSGSESDLMSAVATAGPVAVHVDANSYAFQFYSDGILDVVYCSSTNLSHTVLVVGYGTYKNKDYWLIKNSWGPNWGINGYAMMARNRYNQCGIATAASFPTL</sequence>
<keyword evidence="3" id="KW-0378">Hydrolase</keyword>
<evidence type="ECO:0000256" key="3">
    <source>
        <dbReference type="ARBA" id="ARBA00022801"/>
    </source>
</evidence>
<dbReference type="FunFam" id="3.90.70.10:FF:000006">
    <property type="entry name" value="Cathepsin S"/>
    <property type="match status" value="1"/>
</dbReference>
<feature type="chain" id="PRO_5018608318" evidence="5">
    <location>
        <begin position="30"/>
        <end position="347"/>
    </location>
</feature>
<dbReference type="Gene3D" id="3.90.70.10">
    <property type="entry name" value="Cysteine proteinases"/>
    <property type="match status" value="1"/>
</dbReference>
<dbReference type="Pfam" id="PF08246">
    <property type="entry name" value="Inhibitor_I29"/>
    <property type="match status" value="1"/>
</dbReference>
<dbReference type="InterPro" id="IPR013128">
    <property type="entry name" value="Peptidase_C1A"/>
</dbReference>
<dbReference type="SMART" id="SM00645">
    <property type="entry name" value="Pept_C1"/>
    <property type="match status" value="1"/>
</dbReference>
<comment type="similarity">
    <text evidence="1">Belongs to the peptidase C1 family.</text>
</comment>
<keyword evidence="2" id="KW-0645">Protease</keyword>
<organism evidence="8">
    <name type="scientific">Ephydatia fluviatilis</name>
    <dbReference type="NCBI Taxonomy" id="31330"/>
    <lineage>
        <taxon>Eukaryota</taxon>
        <taxon>Metazoa</taxon>
        <taxon>Porifera</taxon>
        <taxon>Demospongiae</taxon>
        <taxon>Heteroscleromorpha</taxon>
        <taxon>Spongillida</taxon>
        <taxon>Spongillidae</taxon>
        <taxon>Ephydatia</taxon>
    </lineage>
</organism>
<name>B5U9F3_9METZ</name>
<dbReference type="PANTHER" id="PTHR12411">
    <property type="entry name" value="CYSTEINE PROTEASE FAMILY C1-RELATED"/>
    <property type="match status" value="1"/>
</dbReference>
<dbReference type="InterPro" id="IPR000668">
    <property type="entry name" value="Peptidase_C1A_C"/>
</dbReference>
<dbReference type="EMBL" id="AB370209">
    <property type="protein sequence ID" value="BAG74346.1"/>
    <property type="molecule type" value="mRNA"/>
</dbReference>
<protein>
    <submittedName>
        <fullName evidence="8">Silicatein-G1</fullName>
    </submittedName>
</protein>
<evidence type="ECO:0000256" key="5">
    <source>
        <dbReference type="SAM" id="SignalP"/>
    </source>
</evidence>
<evidence type="ECO:0000313" key="8">
    <source>
        <dbReference type="EMBL" id="BAG74346.1"/>
    </source>
</evidence>
<feature type="signal peptide" evidence="5">
    <location>
        <begin position="1"/>
        <end position="29"/>
    </location>
</feature>
<dbReference type="SMART" id="SM00848">
    <property type="entry name" value="Inhibitor_I29"/>
    <property type="match status" value="1"/>
</dbReference>
<feature type="domain" description="Peptidase C1A papain C-terminal" evidence="6">
    <location>
        <begin position="131"/>
        <end position="346"/>
    </location>
</feature>